<keyword evidence="2 9" id="KW-0813">Transport</keyword>
<dbReference type="AlphaFoldDB" id="D2R5P5"/>
<evidence type="ECO:0000313" key="11">
    <source>
        <dbReference type="Proteomes" id="UP000001887"/>
    </source>
</evidence>
<dbReference type="PANTHER" id="PTHR33910">
    <property type="entry name" value="PROTEIN TRANSLOCASE SUBUNIT SECE"/>
    <property type="match status" value="1"/>
</dbReference>
<evidence type="ECO:0000256" key="9">
    <source>
        <dbReference type="HAMAP-Rule" id="MF_00422"/>
    </source>
</evidence>
<dbReference type="KEGG" id="psl:Psta_2558"/>
<dbReference type="Gene3D" id="1.20.5.1030">
    <property type="entry name" value="Preprotein translocase secy subunit"/>
    <property type="match status" value="1"/>
</dbReference>
<keyword evidence="8 9" id="KW-0472">Membrane</keyword>
<evidence type="ECO:0000313" key="10">
    <source>
        <dbReference type="EMBL" id="ADB17227.1"/>
    </source>
</evidence>
<evidence type="ECO:0000256" key="5">
    <source>
        <dbReference type="ARBA" id="ARBA00022927"/>
    </source>
</evidence>
<dbReference type="InterPro" id="IPR038379">
    <property type="entry name" value="SecE_sf"/>
</dbReference>
<keyword evidence="6 9" id="KW-1133">Transmembrane helix</keyword>
<feature type="transmembrane region" description="Helical" evidence="9">
    <location>
        <begin position="36"/>
        <end position="52"/>
    </location>
</feature>
<evidence type="ECO:0000256" key="7">
    <source>
        <dbReference type="ARBA" id="ARBA00023010"/>
    </source>
</evidence>
<dbReference type="InterPro" id="IPR001901">
    <property type="entry name" value="Translocase_SecE/Sec61-g"/>
</dbReference>
<dbReference type="NCBIfam" id="TIGR00964">
    <property type="entry name" value="secE_bact"/>
    <property type="match status" value="1"/>
</dbReference>
<dbReference type="eggNOG" id="COG0690">
    <property type="taxonomic scope" value="Bacteria"/>
</dbReference>
<dbReference type="GO" id="GO:0009306">
    <property type="term" value="P:protein secretion"/>
    <property type="evidence" value="ECO:0007669"/>
    <property type="project" value="UniProtKB-UniRule"/>
</dbReference>
<evidence type="ECO:0000256" key="3">
    <source>
        <dbReference type="ARBA" id="ARBA00022475"/>
    </source>
</evidence>
<sequence length="146" mass="16324">MLKEKAAAPGGVQLILRELVQVGIYKKSQGRITRQLTCLAIWLTFALGAWRLMESGWMNAPLKYAIPGVILAAGLWLGYRLVNLPTFADFLIAVEAEMNKVSWPSRTELVRSSTVVIIVIFGLTIVLFAYDSIWQALLKYVLQVVK</sequence>
<evidence type="ECO:0000256" key="8">
    <source>
        <dbReference type="ARBA" id="ARBA00023136"/>
    </source>
</evidence>
<comment type="similarity">
    <text evidence="9">Belongs to the SecE/SEC61-gamma family.</text>
</comment>
<gene>
    <name evidence="9" type="primary">secE</name>
    <name evidence="10" type="ordered locus">Psta_2558</name>
</gene>
<dbReference type="Proteomes" id="UP000001887">
    <property type="component" value="Chromosome"/>
</dbReference>
<comment type="subunit">
    <text evidence="9">Component of the Sec protein translocase complex. Heterotrimer consisting of SecY, SecE and SecG subunits. The heterotrimers can form oligomers, although 1 heterotrimer is thought to be able to translocate proteins. Interacts with the ribosome. Interacts with SecDF, and other proteins may be involved. Interacts with SecA.</text>
</comment>
<evidence type="ECO:0000256" key="1">
    <source>
        <dbReference type="ARBA" id="ARBA00004370"/>
    </source>
</evidence>
<accession>D2R5P5</accession>
<keyword evidence="5 9" id="KW-0653">Protein transport</keyword>
<keyword evidence="4 9" id="KW-0812">Transmembrane</keyword>
<dbReference type="GO" id="GO:0008320">
    <property type="term" value="F:protein transmembrane transporter activity"/>
    <property type="evidence" value="ECO:0007669"/>
    <property type="project" value="UniProtKB-UniRule"/>
</dbReference>
<protein>
    <recommendedName>
        <fullName evidence="9">Protein translocase subunit SecE</fullName>
    </recommendedName>
</protein>
<dbReference type="STRING" id="530564.Psta_2558"/>
<dbReference type="GO" id="GO:0006605">
    <property type="term" value="P:protein targeting"/>
    <property type="evidence" value="ECO:0007669"/>
    <property type="project" value="UniProtKB-UniRule"/>
</dbReference>
<keyword evidence="9" id="KW-0997">Cell inner membrane</keyword>
<proteinExistence type="inferred from homology"/>
<dbReference type="HAMAP" id="MF_00422">
    <property type="entry name" value="SecE"/>
    <property type="match status" value="1"/>
</dbReference>
<keyword evidence="3 9" id="KW-1003">Cell membrane</keyword>
<keyword evidence="7 9" id="KW-0811">Translocation</keyword>
<dbReference type="GO" id="GO:0005886">
    <property type="term" value="C:plasma membrane"/>
    <property type="evidence" value="ECO:0007669"/>
    <property type="project" value="UniProtKB-UniRule"/>
</dbReference>
<name>D2R5P5_PIRSD</name>
<comment type="subcellular location">
    <subcellularLocation>
        <location evidence="1">Membrane</location>
    </subcellularLocation>
</comment>
<comment type="caution">
    <text evidence="9">Lacks conserved residue(s) required for the propagation of feature annotation.</text>
</comment>
<dbReference type="Pfam" id="PF00584">
    <property type="entry name" value="SecE"/>
    <property type="match status" value="1"/>
</dbReference>
<dbReference type="InterPro" id="IPR005807">
    <property type="entry name" value="SecE_bac"/>
</dbReference>
<dbReference type="PANTHER" id="PTHR33910:SF1">
    <property type="entry name" value="PROTEIN TRANSLOCASE SUBUNIT SECE"/>
    <property type="match status" value="1"/>
</dbReference>
<reference evidence="10 11" key="1">
    <citation type="journal article" date="2009" name="Stand. Genomic Sci.">
        <title>Complete genome sequence of Pirellula staleyi type strain (ATCC 27377).</title>
        <authorList>
            <person name="Clum A."/>
            <person name="Tindall B.J."/>
            <person name="Sikorski J."/>
            <person name="Ivanova N."/>
            <person name="Mavrommatis K."/>
            <person name="Lucas S."/>
            <person name="Glavina del Rio T."/>
            <person name="Nolan M."/>
            <person name="Chen F."/>
            <person name="Tice H."/>
            <person name="Pitluck S."/>
            <person name="Cheng J.F."/>
            <person name="Chertkov O."/>
            <person name="Brettin T."/>
            <person name="Han C."/>
            <person name="Detter J.C."/>
            <person name="Kuske C."/>
            <person name="Bruce D."/>
            <person name="Goodwin L."/>
            <person name="Ovchinikova G."/>
            <person name="Pati A."/>
            <person name="Mikhailova N."/>
            <person name="Chen A."/>
            <person name="Palaniappan K."/>
            <person name="Land M."/>
            <person name="Hauser L."/>
            <person name="Chang Y.J."/>
            <person name="Jeffries C.D."/>
            <person name="Chain P."/>
            <person name="Rohde M."/>
            <person name="Goker M."/>
            <person name="Bristow J."/>
            <person name="Eisen J.A."/>
            <person name="Markowitz V."/>
            <person name="Hugenholtz P."/>
            <person name="Kyrpides N.C."/>
            <person name="Klenk H.P."/>
            <person name="Lapidus A."/>
        </authorList>
    </citation>
    <scope>NUCLEOTIDE SEQUENCE [LARGE SCALE GENOMIC DNA]</scope>
    <source>
        <strain evidence="11">ATCC 27377 / DSM 6068 / ICPB 4128</strain>
    </source>
</reference>
<evidence type="ECO:0000256" key="6">
    <source>
        <dbReference type="ARBA" id="ARBA00022989"/>
    </source>
</evidence>
<evidence type="ECO:0000256" key="2">
    <source>
        <dbReference type="ARBA" id="ARBA00022448"/>
    </source>
</evidence>
<evidence type="ECO:0000256" key="4">
    <source>
        <dbReference type="ARBA" id="ARBA00022692"/>
    </source>
</evidence>
<organism evidence="10 11">
    <name type="scientific">Pirellula staleyi (strain ATCC 27377 / DSM 6068 / ICPB 4128)</name>
    <name type="common">Pirella staleyi</name>
    <dbReference type="NCBI Taxonomy" id="530564"/>
    <lineage>
        <taxon>Bacteria</taxon>
        <taxon>Pseudomonadati</taxon>
        <taxon>Planctomycetota</taxon>
        <taxon>Planctomycetia</taxon>
        <taxon>Pirellulales</taxon>
        <taxon>Pirellulaceae</taxon>
        <taxon>Pirellula</taxon>
    </lineage>
</organism>
<feature type="transmembrane region" description="Helical" evidence="9">
    <location>
        <begin position="64"/>
        <end position="82"/>
    </location>
</feature>
<dbReference type="GO" id="GO:0043952">
    <property type="term" value="P:protein transport by the Sec complex"/>
    <property type="evidence" value="ECO:0007669"/>
    <property type="project" value="UniProtKB-UniRule"/>
</dbReference>
<dbReference type="EMBL" id="CP001848">
    <property type="protein sequence ID" value="ADB17227.1"/>
    <property type="molecule type" value="Genomic_DNA"/>
</dbReference>
<keyword evidence="11" id="KW-1185">Reference proteome</keyword>
<dbReference type="OrthoDB" id="284370at2"/>
<comment type="function">
    <text evidence="9">Essential subunit of the Sec protein translocation channel SecYEG. Clamps together the 2 halves of SecY. May contact the channel plug during translocation.</text>
</comment>
<dbReference type="HOGENOM" id="CLU_129315_0_0_0"/>
<dbReference type="GO" id="GO:0065002">
    <property type="term" value="P:intracellular protein transmembrane transport"/>
    <property type="evidence" value="ECO:0007669"/>
    <property type="project" value="UniProtKB-UniRule"/>
</dbReference>
<feature type="transmembrane region" description="Helical" evidence="9">
    <location>
        <begin position="109"/>
        <end position="130"/>
    </location>
</feature>